<keyword evidence="1" id="KW-0732">Signal</keyword>
<dbReference type="GO" id="GO:0006508">
    <property type="term" value="P:proteolysis"/>
    <property type="evidence" value="ECO:0007669"/>
    <property type="project" value="InterPro"/>
</dbReference>
<evidence type="ECO:0000313" key="4">
    <source>
        <dbReference type="Proteomes" id="UP001175000"/>
    </source>
</evidence>
<protein>
    <recommendedName>
        <fullName evidence="2">Peptidase S1 domain-containing protein</fullName>
    </recommendedName>
</protein>
<dbReference type="InterPro" id="IPR050966">
    <property type="entry name" value="Glutamyl_endopeptidase"/>
</dbReference>
<dbReference type="Gene3D" id="2.40.10.10">
    <property type="entry name" value="Trypsin-like serine proteases"/>
    <property type="match status" value="2"/>
</dbReference>
<organism evidence="3 4">
    <name type="scientific">Immersiella caudata</name>
    <dbReference type="NCBI Taxonomy" id="314043"/>
    <lineage>
        <taxon>Eukaryota</taxon>
        <taxon>Fungi</taxon>
        <taxon>Dikarya</taxon>
        <taxon>Ascomycota</taxon>
        <taxon>Pezizomycotina</taxon>
        <taxon>Sordariomycetes</taxon>
        <taxon>Sordariomycetidae</taxon>
        <taxon>Sordariales</taxon>
        <taxon>Lasiosphaeriaceae</taxon>
        <taxon>Immersiella</taxon>
    </lineage>
</organism>
<dbReference type="Pfam" id="PF00089">
    <property type="entry name" value="Trypsin"/>
    <property type="match status" value="1"/>
</dbReference>
<dbReference type="GO" id="GO:0004252">
    <property type="term" value="F:serine-type endopeptidase activity"/>
    <property type="evidence" value="ECO:0007669"/>
    <property type="project" value="InterPro"/>
</dbReference>
<dbReference type="SUPFAM" id="SSF50494">
    <property type="entry name" value="Trypsin-like serine proteases"/>
    <property type="match status" value="1"/>
</dbReference>
<dbReference type="Proteomes" id="UP001175000">
    <property type="component" value="Unassembled WGS sequence"/>
</dbReference>
<keyword evidence="4" id="KW-1185">Reference proteome</keyword>
<feature type="domain" description="Peptidase S1" evidence="2">
    <location>
        <begin position="123"/>
        <end position="288"/>
    </location>
</feature>
<sequence>MADGNWETAILNLDSFFQTYGNESTEPQTRDIARRLLEIMGMSLFDRSWRKAVGFRLDPAEGSDRAICSEALLNFSSGIEVPGDEMRPNGPFARCVALPRQHANLLLALTGSTGAVKLAVKRNDGSVIVGTGVLVRADIVAAVGHLLEDKGRYAVEVVAHAGYGSESVERRRGKCAVVRYEWYNRHNPANDLAFVPLQSEFNEHITPIPSWQTPIVDDNTLTGRIFGYSGDMPSHAPGQRLTMSCSALQYNNCDASGLGVLQRRADTWEGASGGAALDDGGYSIGLHTG</sequence>
<dbReference type="PANTHER" id="PTHR15462:SF8">
    <property type="entry name" value="SERINE PROTEASE"/>
    <property type="match status" value="1"/>
</dbReference>
<proteinExistence type="predicted"/>
<dbReference type="EMBL" id="JAULSU010000003">
    <property type="protein sequence ID" value="KAK0624032.1"/>
    <property type="molecule type" value="Genomic_DNA"/>
</dbReference>
<dbReference type="InterPro" id="IPR043504">
    <property type="entry name" value="Peptidase_S1_PA_chymotrypsin"/>
</dbReference>
<gene>
    <name evidence="3" type="ORF">B0T14DRAFT_495391</name>
</gene>
<reference evidence="3" key="1">
    <citation type="submission" date="2023-06" db="EMBL/GenBank/DDBJ databases">
        <title>Genome-scale phylogeny and comparative genomics of the fungal order Sordariales.</title>
        <authorList>
            <consortium name="Lawrence Berkeley National Laboratory"/>
            <person name="Hensen N."/>
            <person name="Bonometti L."/>
            <person name="Westerberg I."/>
            <person name="Brannstrom I.O."/>
            <person name="Guillou S."/>
            <person name="Cros-Aarteil S."/>
            <person name="Calhoun S."/>
            <person name="Haridas S."/>
            <person name="Kuo A."/>
            <person name="Mondo S."/>
            <person name="Pangilinan J."/>
            <person name="Riley R."/>
            <person name="Labutti K."/>
            <person name="Andreopoulos B."/>
            <person name="Lipzen A."/>
            <person name="Chen C."/>
            <person name="Yanf M."/>
            <person name="Daum C."/>
            <person name="Ng V."/>
            <person name="Clum A."/>
            <person name="Steindorff A."/>
            <person name="Ohm R."/>
            <person name="Martin F."/>
            <person name="Silar P."/>
            <person name="Natvig D."/>
            <person name="Lalanne C."/>
            <person name="Gautier V."/>
            <person name="Ament-Velasquez S.L."/>
            <person name="Kruys A."/>
            <person name="Hutchinson M.I."/>
            <person name="Powell A.J."/>
            <person name="Barry K."/>
            <person name="Miller A.N."/>
            <person name="Grigoriev I.V."/>
            <person name="Debuchy R."/>
            <person name="Gladieux P."/>
            <person name="Thoren M.H."/>
            <person name="Johannesson H."/>
        </authorList>
    </citation>
    <scope>NUCLEOTIDE SEQUENCE</scope>
    <source>
        <strain evidence="3">CBS 606.72</strain>
    </source>
</reference>
<name>A0AA39WYL9_9PEZI</name>
<dbReference type="AlphaFoldDB" id="A0AA39WYL9"/>
<dbReference type="PANTHER" id="PTHR15462">
    <property type="entry name" value="SERINE PROTEASE"/>
    <property type="match status" value="1"/>
</dbReference>
<evidence type="ECO:0000313" key="3">
    <source>
        <dbReference type="EMBL" id="KAK0624032.1"/>
    </source>
</evidence>
<dbReference type="InterPro" id="IPR001254">
    <property type="entry name" value="Trypsin_dom"/>
</dbReference>
<accession>A0AA39WYL9</accession>
<evidence type="ECO:0000259" key="2">
    <source>
        <dbReference type="Pfam" id="PF00089"/>
    </source>
</evidence>
<comment type="caution">
    <text evidence="3">The sequence shown here is derived from an EMBL/GenBank/DDBJ whole genome shotgun (WGS) entry which is preliminary data.</text>
</comment>
<dbReference type="InterPro" id="IPR009003">
    <property type="entry name" value="Peptidase_S1_PA"/>
</dbReference>
<evidence type="ECO:0000256" key="1">
    <source>
        <dbReference type="ARBA" id="ARBA00022729"/>
    </source>
</evidence>